<gene>
    <name evidence="2" type="ORF">TBCH5v1_1494</name>
</gene>
<dbReference type="STRING" id="55802.TBCH5v1_1494"/>
<dbReference type="Proteomes" id="UP000066042">
    <property type="component" value="Chromosome"/>
</dbReference>
<dbReference type="RefSeq" id="WP_056934053.1">
    <property type="nucleotide sequence ID" value="NZ_CP013050.1"/>
</dbReference>
<feature type="transmembrane region" description="Helical" evidence="1">
    <location>
        <begin position="152"/>
        <end position="169"/>
    </location>
</feature>
<dbReference type="PANTHER" id="PTHR39419">
    <property type="entry name" value="SLL0814 PROTEIN"/>
    <property type="match status" value="1"/>
</dbReference>
<feature type="transmembrane region" description="Helical" evidence="1">
    <location>
        <begin position="6"/>
        <end position="34"/>
    </location>
</feature>
<keyword evidence="1" id="KW-0472">Membrane</keyword>
<keyword evidence="1" id="KW-0812">Transmembrane</keyword>
<organism evidence="2 3">
    <name type="scientific">Thermococcus barophilus</name>
    <dbReference type="NCBI Taxonomy" id="55802"/>
    <lineage>
        <taxon>Archaea</taxon>
        <taxon>Methanobacteriati</taxon>
        <taxon>Methanobacteriota</taxon>
        <taxon>Thermococci</taxon>
        <taxon>Thermococcales</taxon>
        <taxon>Thermococcaceae</taxon>
        <taxon>Thermococcus</taxon>
    </lineage>
</organism>
<feature type="transmembrane region" description="Helical" evidence="1">
    <location>
        <begin position="206"/>
        <end position="225"/>
    </location>
</feature>
<evidence type="ECO:0000313" key="2">
    <source>
        <dbReference type="EMBL" id="ALM75411.1"/>
    </source>
</evidence>
<reference evidence="2 3" key="1">
    <citation type="journal article" date="2016" name="Genome Announc.">
        <title>Complete genome sequence of the hyperthermophilic and piezophilic archaeon Thermococcus barophilus Ch5, capable of growth at the expense of hydrogenogenesis from carbon monoxide and formate.</title>
        <authorList>
            <person name="Oger P."/>
            <person name="Sokolova T.G."/>
            <person name="Kozhevnikova D.A."/>
            <person name="Taranov E.A."/>
            <person name="Vannier P."/>
            <person name="Lee H.S."/>
            <person name="Kwon K.K."/>
            <person name="Kang S.G."/>
            <person name="Lee J.H."/>
            <person name="Bonch-Osmolovskaya E.A."/>
            <person name="Lebedinsky A.V."/>
        </authorList>
    </citation>
    <scope>NUCLEOTIDE SEQUENCE [LARGE SCALE GENOMIC DNA]</scope>
    <source>
        <strain evidence="3">Ch5</strain>
    </source>
</reference>
<evidence type="ECO:0000313" key="3">
    <source>
        <dbReference type="Proteomes" id="UP000066042"/>
    </source>
</evidence>
<feature type="transmembrane region" description="Helical" evidence="1">
    <location>
        <begin position="81"/>
        <end position="106"/>
    </location>
</feature>
<feature type="transmembrane region" description="Helical" evidence="1">
    <location>
        <begin position="46"/>
        <end position="69"/>
    </location>
</feature>
<evidence type="ECO:0000256" key="1">
    <source>
        <dbReference type="SAM" id="Phobius"/>
    </source>
</evidence>
<proteinExistence type="predicted"/>
<dbReference type="AlphaFoldDB" id="A0A0S1XCA4"/>
<protein>
    <recommendedName>
        <fullName evidence="4">Carotenoid biosynthesis protein</fullName>
    </recommendedName>
</protein>
<sequence>MKADTKIALVFIVLANIMKKSSVYLLLYLFGFAILSQRAWKSLPKLLLWALVVGFSAEIIGTHMCLPFGCYEYVNLRPQIFGVGLFVPLAWGIFGAVAYLTASYFFRNGGKRLLFAALLMVIIDLSVDPIMTSWKAWIWKRTTAINWFGIPWTNYLGWFVVSLIFFYLYERFSRVEVEDALLKLGPPIYLLEMLTFMIYAPQSVRTPTEIAFLMSLAVILLLYLWRRMK</sequence>
<dbReference type="GeneID" id="26136739"/>
<keyword evidence="1" id="KW-1133">Transmembrane helix</keyword>
<dbReference type="Pfam" id="PF04240">
    <property type="entry name" value="Caroten_synth"/>
    <property type="match status" value="1"/>
</dbReference>
<accession>A0A0S1XCA4</accession>
<dbReference type="PATRIC" id="fig|55802.8.peg.1474"/>
<dbReference type="InterPro" id="IPR007354">
    <property type="entry name" value="CruF-like"/>
</dbReference>
<evidence type="ECO:0008006" key="4">
    <source>
        <dbReference type="Google" id="ProtNLM"/>
    </source>
</evidence>
<name>A0A0S1XCA4_THEBA</name>
<dbReference type="EMBL" id="CP013050">
    <property type="protein sequence ID" value="ALM75411.1"/>
    <property type="molecule type" value="Genomic_DNA"/>
</dbReference>
<dbReference type="PANTHER" id="PTHR39419:SF1">
    <property type="entry name" value="SLL0814 PROTEIN"/>
    <property type="match status" value="1"/>
</dbReference>
<feature type="transmembrane region" description="Helical" evidence="1">
    <location>
        <begin position="113"/>
        <end position="132"/>
    </location>
</feature>